<reference evidence="9 10" key="1">
    <citation type="submission" date="2019-02" db="EMBL/GenBank/DDBJ databases">
        <title>Deep-cultivation of Planctomycetes and their phenomic and genomic characterization uncovers novel biology.</title>
        <authorList>
            <person name="Wiegand S."/>
            <person name="Jogler M."/>
            <person name="Boedeker C."/>
            <person name="Pinto D."/>
            <person name="Vollmers J."/>
            <person name="Rivas-Marin E."/>
            <person name="Kohn T."/>
            <person name="Peeters S.H."/>
            <person name="Heuer A."/>
            <person name="Rast P."/>
            <person name="Oberbeckmann S."/>
            <person name="Bunk B."/>
            <person name="Jeske O."/>
            <person name="Meyerdierks A."/>
            <person name="Storesund J.E."/>
            <person name="Kallscheuer N."/>
            <person name="Luecker S."/>
            <person name="Lage O.M."/>
            <person name="Pohl T."/>
            <person name="Merkel B.J."/>
            <person name="Hornburger P."/>
            <person name="Mueller R.-W."/>
            <person name="Bruemmer F."/>
            <person name="Labrenz M."/>
            <person name="Spormann A.M."/>
            <person name="Op den Camp H."/>
            <person name="Overmann J."/>
            <person name="Amann R."/>
            <person name="Jetten M.S.M."/>
            <person name="Mascher T."/>
            <person name="Medema M.H."/>
            <person name="Devos D.P."/>
            <person name="Kaster A.-K."/>
            <person name="Ovreas L."/>
            <person name="Rohde M."/>
            <person name="Galperin M.Y."/>
            <person name="Jogler C."/>
        </authorList>
    </citation>
    <scope>NUCLEOTIDE SEQUENCE [LARGE SCALE GENOMIC DNA]</scope>
    <source>
        <strain evidence="9 10">ETA_A8</strain>
    </source>
</reference>
<evidence type="ECO:0000256" key="3">
    <source>
        <dbReference type="ARBA" id="ARBA00023082"/>
    </source>
</evidence>
<dbReference type="InterPro" id="IPR013249">
    <property type="entry name" value="RNA_pol_sigma70_r4_t2"/>
</dbReference>
<feature type="domain" description="RNA polymerase sigma factor 70 region 4 type 2" evidence="8">
    <location>
        <begin position="136"/>
        <end position="188"/>
    </location>
</feature>
<evidence type="ECO:0000259" key="8">
    <source>
        <dbReference type="Pfam" id="PF08281"/>
    </source>
</evidence>
<dbReference type="EMBL" id="CP036274">
    <property type="protein sequence ID" value="QDU31970.1"/>
    <property type="molecule type" value="Genomic_DNA"/>
</dbReference>
<evidence type="ECO:0000313" key="9">
    <source>
        <dbReference type="EMBL" id="QDU31970.1"/>
    </source>
</evidence>
<name>A0A517YP24_9BACT</name>
<dbReference type="Pfam" id="PF04542">
    <property type="entry name" value="Sigma70_r2"/>
    <property type="match status" value="1"/>
</dbReference>
<dbReference type="AlphaFoldDB" id="A0A517YP24"/>
<proteinExistence type="inferred from homology"/>
<evidence type="ECO:0000313" key="10">
    <source>
        <dbReference type="Proteomes" id="UP000315017"/>
    </source>
</evidence>
<evidence type="ECO:0000256" key="6">
    <source>
        <dbReference type="SAM" id="MobiDB-lite"/>
    </source>
</evidence>
<keyword evidence="2" id="KW-0805">Transcription regulation</keyword>
<keyword evidence="10" id="KW-1185">Reference proteome</keyword>
<comment type="similarity">
    <text evidence="1">Belongs to the sigma-70 factor family. ECF subfamily.</text>
</comment>
<keyword evidence="3" id="KW-0731">Sigma factor</keyword>
<evidence type="ECO:0000256" key="4">
    <source>
        <dbReference type="ARBA" id="ARBA00023125"/>
    </source>
</evidence>
<dbReference type="RefSeq" id="WP_145100015.1">
    <property type="nucleotide sequence ID" value="NZ_CP036274.1"/>
</dbReference>
<dbReference type="OrthoDB" id="9785675at2"/>
<dbReference type="GO" id="GO:0016987">
    <property type="term" value="F:sigma factor activity"/>
    <property type="evidence" value="ECO:0007669"/>
    <property type="project" value="UniProtKB-KW"/>
</dbReference>
<accession>A0A517YP24</accession>
<keyword evidence="5" id="KW-0804">Transcription</keyword>
<dbReference type="InterPro" id="IPR007627">
    <property type="entry name" value="RNA_pol_sigma70_r2"/>
</dbReference>
<evidence type="ECO:0000259" key="7">
    <source>
        <dbReference type="Pfam" id="PF04542"/>
    </source>
</evidence>
<protein>
    <submittedName>
        <fullName evidence="9">ECF RNA polymerase sigma-E factor</fullName>
    </submittedName>
</protein>
<dbReference type="SUPFAM" id="SSF88659">
    <property type="entry name" value="Sigma3 and sigma4 domains of RNA polymerase sigma factors"/>
    <property type="match status" value="1"/>
</dbReference>
<evidence type="ECO:0000256" key="2">
    <source>
        <dbReference type="ARBA" id="ARBA00023015"/>
    </source>
</evidence>
<dbReference type="InterPro" id="IPR039425">
    <property type="entry name" value="RNA_pol_sigma-70-like"/>
</dbReference>
<evidence type="ECO:0000256" key="1">
    <source>
        <dbReference type="ARBA" id="ARBA00010641"/>
    </source>
</evidence>
<feature type="domain" description="RNA polymerase sigma-70 region 2" evidence="7">
    <location>
        <begin position="28"/>
        <end position="93"/>
    </location>
</feature>
<keyword evidence="4" id="KW-0238">DNA-binding</keyword>
<dbReference type="KEGG" id="aagg:ETAA8_71320"/>
<dbReference type="Gene3D" id="1.10.10.10">
    <property type="entry name" value="Winged helix-like DNA-binding domain superfamily/Winged helix DNA-binding domain"/>
    <property type="match status" value="1"/>
</dbReference>
<dbReference type="InterPro" id="IPR036388">
    <property type="entry name" value="WH-like_DNA-bd_sf"/>
</dbReference>
<sequence>MTEPAPIADGPLIAAALAGDDSAFAQIAQRYQGPLLHAAQSRLSDRQLAEDAVQEALLCAYRWLHTYDSQYSFRTWLWTILLNQCSRIAQRRSKQPAASMPGERTTEQAQTLCLHSHEPRTEASPFEQLLARESAERLHQLLARLPEPQADALRLRFFGGLKFEEIAQAMECSVSGAKNRVRLGLTQLATWLKRTNLQHPTNQATAPQSASHAGDSR</sequence>
<gene>
    <name evidence="9" type="primary">rpoE_7</name>
    <name evidence="9" type="ORF">ETAA8_71320</name>
</gene>
<dbReference type="Pfam" id="PF08281">
    <property type="entry name" value="Sigma70_r4_2"/>
    <property type="match status" value="1"/>
</dbReference>
<dbReference type="PANTHER" id="PTHR43133">
    <property type="entry name" value="RNA POLYMERASE ECF-TYPE SIGMA FACTO"/>
    <property type="match status" value="1"/>
</dbReference>
<organism evidence="9 10">
    <name type="scientific">Anatilimnocola aggregata</name>
    <dbReference type="NCBI Taxonomy" id="2528021"/>
    <lineage>
        <taxon>Bacteria</taxon>
        <taxon>Pseudomonadati</taxon>
        <taxon>Planctomycetota</taxon>
        <taxon>Planctomycetia</taxon>
        <taxon>Pirellulales</taxon>
        <taxon>Pirellulaceae</taxon>
        <taxon>Anatilimnocola</taxon>
    </lineage>
</organism>
<dbReference type="GO" id="GO:0003677">
    <property type="term" value="F:DNA binding"/>
    <property type="evidence" value="ECO:0007669"/>
    <property type="project" value="UniProtKB-KW"/>
</dbReference>
<dbReference type="InterPro" id="IPR013325">
    <property type="entry name" value="RNA_pol_sigma_r2"/>
</dbReference>
<dbReference type="CDD" id="cd06171">
    <property type="entry name" value="Sigma70_r4"/>
    <property type="match status" value="1"/>
</dbReference>
<feature type="region of interest" description="Disordered" evidence="6">
    <location>
        <begin position="196"/>
        <end position="217"/>
    </location>
</feature>
<dbReference type="SUPFAM" id="SSF88946">
    <property type="entry name" value="Sigma2 domain of RNA polymerase sigma factors"/>
    <property type="match status" value="1"/>
</dbReference>
<dbReference type="Gene3D" id="1.10.1740.10">
    <property type="match status" value="1"/>
</dbReference>
<dbReference type="Proteomes" id="UP000315017">
    <property type="component" value="Chromosome"/>
</dbReference>
<dbReference type="NCBIfam" id="TIGR02937">
    <property type="entry name" value="sigma70-ECF"/>
    <property type="match status" value="1"/>
</dbReference>
<evidence type="ECO:0000256" key="5">
    <source>
        <dbReference type="ARBA" id="ARBA00023163"/>
    </source>
</evidence>
<dbReference type="PANTHER" id="PTHR43133:SF8">
    <property type="entry name" value="RNA POLYMERASE SIGMA FACTOR HI_1459-RELATED"/>
    <property type="match status" value="1"/>
</dbReference>
<dbReference type="InterPro" id="IPR014284">
    <property type="entry name" value="RNA_pol_sigma-70_dom"/>
</dbReference>
<dbReference type="InterPro" id="IPR013324">
    <property type="entry name" value="RNA_pol_sigma_r3/r4-like"/>
</dbReference>
<feature type="compositionally biased region" description="Polar residues" evidence="6">
    <location>
        <begin position="196"/>
        <end position="211"/>
    </location>
</feature>
<dbReference type="GO" id="GO:0006352">
    <property type="term" value="P:DNA-templated transcription initiation"/>
    <property type="evidence" value="ECO:0007669"/>
    <property type="project" value="InterPro"/>
</dbReference>